<feature type="transmembrane region" description="Helical" evidence="7">
    <location>
        <begin position="923"/>
        <end position="942"/>
    </location>
</feature>
<comment type="subcellular location">
    <subcellularLocation>
        <location evidence="1">Membrane</location>
        <topology evidence="1">Multi-pass membrane protein</topology>
    </subcellularLocation>
</comment>
<feature type="signal peptide" evidence="8">
    <location>
        <begin position="1"/>
        <end position="16"/>
    </location>
</feature>
<dbReference type="GO" id="GO:0016020">
    <property type="term" value="C:membrane"/>
    <property type="evidence" value="ECO:0007669"/>
    <property type="project" value="UniProtKB-SubCell"/>
</dbReference>
<feature type="transmembrane region" description="Helical" evidence="7">
    <location>
        <begin position="890"/>
        <end position="916"/>
    </location>
</feature>
<evidence type="ECO:0000256" key="5">
    <source>
        <dbReference type="ARBA" id="ARBA00023136"/>
    </source>
</evidence>
<dbReference type="Pfam" id="PF04515">
    <property type="entry name" value="Choline_transpo"/>
    <property type="match status" value="1"/>
</dbReference>
<keyword evidence="8" id="KW-0732">Signal</keyword>
<dbReference type="InterPro" id="IPR007603">
    <property type="entry name" value="Choline_transptr-like"/>
</dbReference>
<evidence type="ECO:0000256" key="3">
    <source>
        <dbReference type="ARBA" id="ARBA00022692"/>
    </source>
</evidence>
<evidence type="ECO:0000256" key="8">
    <source>
        <dbReference type="SAM" id="SignalP"/>
    </source>
</evidence>
<feature type="transmembrane region" description="Helical" evidence="7">
    <location>
        <begin position="538"/>
        <end position="557"/>
    </location>
</feature>
<reference evidence="9" key="1">
    <citation type="submission" date="2021-01" db="EMBL/GenBank/DDBJ databases">
        <authorList>
            <person name="Corre E."/>
            <person name="Pelletier E."/>
            <person name="Niang G."/>
            <person name="Scheremetjew M."/>
            <person name="Finn R."/>
            <person name="Kale V."/>
            <person name="Holt S."/>
            <person name="Cochrane G."/>
            <person name="Meng A."/>
            <person name="Brown T."/>
            <person name="Cohen L."/>
        </authorList>
    </citation>
    <scope>NUCLEOTIDE SEQUENCE</scope>
    <source>
        <strain evidence="9">CCMP1756</strain>
    </source>
</reference>
<evidence type="ECO:0000256" key="6">
    <source>
        <dbReference type="SAM" id="MobiDB-lite"/>
    </source>
</evidence>
<feature type="transmembrane region" description="Helical" evidence="7">
    <location>
        <begin position="843"/>
        <end position="862"/>
    </location>
</feature>
<feature type="transmembrane region" description="Helical" evidence="7">
    <location>
        <begin position="423"/>
        <end position="443"/>
    </location>
</feature>
<dbReference type="EMBL" id="HBIW01019652">
    <property type="protein sequence ID" value="CAE0701467.1"/>
    <property type="molecule type" value="Transcribed_RNA"/>
</dbReference>
<evidence type="ECO:0000256" key="4">
    <source>
        <dbReference type="ARBA" id="ARBA00022989"/>
    </source>
</evidence>
<dbReference type="GO" id="GO:0022857">
    <property type="term" value="F:transmembrane transporter activity"/>
    <property type="evidence" value="ECO:0007669"/>
    <property type="project" value="InterPro"/>
</dbReference>
<evidence type="ECO:0000313" key="9">
    <source>
        <dbReference type="EMBL" id="CAE0701467.1"/>
    </source>
</evidence>
<dbReference type="PANTHER" id="PTHR12385">
    <property type="entry name" value="CHOLINE TRANSPORTER-LIKE (SLC FAMILY 44)"/>
    <property type="match status" value="1"/>
</dbReference>
<feature type="transmembrane region" description="Helical" evidence="7">
    <location>
        <begin position="564"/>
        <end position="583"/>
    </location>
</feature>
<name>A0A7S4EBC3_9STRA</name>
<dbReference type="AlphaFoldDB" id="A0A7S4EBC3"/>
<feature type="transmembrane region" description="Helical" evidence="7">
    <location>
        <begin position="329"/>
        <end position="352"/>
    </location>
</feature>
<evidence type="ECO:0000256" key="2">
    <source>
        <dbReference type="ARBA" id="ARBA00007168"/>
    </source>
</evidence>
<proteinExistence type="inferred from homology"/>
<comment type="similarity">
    <text evidence="2">Belongs to the CTL (choline transporter-like) family.</text>
</comment>
<feature type="region of interest" description="Disordered" evidence="6">
    <location>
        <begin position="376"/>
        <end position="397"/>
    </location>
</feature>
<feature type="chain" id="PRO_5031365281" evidence="8">
    <location>
        <begin position="17"/>
        <end position="1058"/>
    </location>
</feature>
<feature type="transmembrane region" description="Helical" evidence="7">
    <location>
        <begin position="687"/>
        <end position="706"/>
    </location>
</feature>
<keyword evidence="3 7" id="KW-0812">Transmembrane</keyword>
<feature type="transmembrane region" description="Helical" evidence="7">
    <location>
        <begin position="628"/>
        <end position="653"/>
    </location>
</feature>
<accession>A0A7S4EBC3</accession>
<feature type="transmembrane region" description="Helical" evidence="7">
    <location>
        <begin position="589"/>
        <end position="608"/>
    </location>
</feature>
<keyword evidence="5 7" id="KW-0472">Membrane</keyword>
<protein>
    <submittedName>
        <fullName evidence="9">Uncharacterized protein</fullName>
    </submittedName>
</protein>
<evidence type="ECO:0000256" key="7">
    <source>
        <dbReference type="SAM" id="Phobius"/>
    </source>
</evidence>
<organism evidence="9">
    <name type="scientific">Pelagomonas calceolata</name>
    <dbReference type="NCBI Taxonomy" id="35677"/>
    <lineage>
        <taxon>Eukaryota</taxon>
        <taxon>Sar</taxon>
        <taxon>Stramenopiles</taxon>
        <taxon>Ochrophyta</taxon>
        <taxon>Pelagophyceae</taxon>
        <taxon>Pelagomonadales</taxon>
        <taxon>Pelagomonadaceae</taxon>
        <taxon>Pelagomonas</taxon>
    </lineage>
</organism>
<evidence type="ECO:0000256" key="1">
    <source>
        <dbReference type="ARBA" id="ARBA00004141"/>
    </source>
</evidence>
<feature type="compositionally biased region" description="Polar residues" evidence="6">
    <location>
        <begin position="380"/>
        <end position="391"/>
    </location>
</feature>
<gene>
    <name evidence="9" type="ORF">PCAL00307_LOCUS16903</name>
</gene>
<sequence length="1058" mass="113937">MLLPLLLLAGAARTAAQTTEGGCTCQEACTTANHHREWCKTINACGTYSLWGYYWDNCATTPTPGESTKGGCTCKSSYTWNWKTYDGCTTDDHYASWCAVQSPCCPFFGTVGCWDECGTEGEPYVVLEWPEWGEDDPCEEKLDAWWECMQDECGTTEASEMGDTLGGLLGAWLPGRTKFGKLCSLLCTFLGSCGCQQVLGQIGSEIFGMLGQLVFGGVSFLANCGDILADSKAANAQADSIQGKSCEEIGASNGFASECVNLPYNRDICVAEYRRYIECKYEDQAEQQNLLKDCQLTCPTEIINAAPTPAPRWPTPTPTSSGVGADASAGLIAGVVVGVAALAAIGVGAYVYMRSKASGADSPPLAEVQLVGSADEAALPNTSDSSGSPSTMGGKEVEMSDADFGNIERKVLLEDRPWTDRRCGYFSVLCVLFFICSAIGLGATGAPRYDTNSDNEIEGVNDKYLADAKKCCDKAAVPPPGAESLYPTGFWEMSEMCREMEDNNQWDAPSARRRRLASKKNTPVPQNVWEGFSMHPGIPIGVVAIIMFLCGGFLKLMEKVATHVLFGTFLAEAAFCIYLGVGGEQVEPIMFVIAALIGVYVYCVRAQIRKAGNIISVASNALLSMPSLMCLVYTWMLASASLVIVLILVASAAGRHAAVKENTEKAAGVQAGVQIEYTSCDWKDDSTAGGLFFVMYIIWVWMGNYVTMTQVYYVAGCTAQYVWDPSLVKASMPLTLLKLAFTRSGGTVSKTAWVLQVINYIKKNSKCSCRNCLTLIVRWPIVLLACIVRCCCFTWLEMLNKYVLVFHVITADEFWLSAKRCYKLMKKRGLGALVMETSAQNSFVIIGYGLSLCVGIFTWWWMGVEYGKDVLGNNDMWGDTDTYGPGWPKFMIIVMALMLIAPAAAMAIIIIVAMAVGDSITRCWIPWCCGVFCGAVTAFFFWQTVNALLVASNAAFVCIAIDKENGVGEVSTSAEGGALYALVQGEIAEEVQALKEGGEEVPEFEAVAVTPKAAAGGAAEMTAVPPLMPPPPPTGRNFCSNCGAPLQGSFCSQCGARA</sequence>
<keyword evidence="4 7" id="KW-1133">Transmembrane helix</keyword>